<accession>A0A0V1FIB3</accession>
<name>A0A0V1FIB3_TRIPS</name>
<sequence length="146" mass="16875">MYALWLAMMFAMEKDKNNNHQFSFDDDQFAVCLPACLSCCLFIARPFANSQQMVQYLLINVWIGNIEKCHILKRMLLSLLFSSEVFCMRGEMKKKICENCAIVMHFLPFAFGFKWKMEVGLLINKSSQVSQFRDEASSSCIVIRAS</sequence>
<gene>
    <name evidence="1" type="ORF">T4D_14340</name>
</gene>
<organism evidence="1 2">
    <name type="scientific">Trichinella pseudospiralis</name>
    <name type="common">Parasitic roundworm</name>
    <dbReference type="NCBI Taxonomy" id="6337"/>
    <lineage>
        <taxon>Eukaryota</taxon>
        <taxon>Metazoa</taxon>
        <taxon>Ecdysozoa</taxon>
        <taxon>Nematoda</taxon>
        <taxon>Enoplea</taxon>
        <taxon>Dorylaimia</taxon>
        <taxon>Trichinellida</taxon>
        <taxon>Trichinellidae</taxon>
        <taxon>Trichinella</taxon>
    </lineage>
</organism>
<protein>
    <submittedName>
        <fullName evidence="1">Uncharacterized protein</fullName>
    </submittedName>
</protein>
<dbReference type="Proteomes" id="UP000054995">
    <property type="component" value="Unassembled WGS sequence"/>
</dbReference>
<evidence type="ECO:0000313" key="1">
    <source>
        <dbReference type="EMBL" id="KRY85621.1"/>
    </source>
</evidence>
<evidence type="ECO:0000313" key="2">
    <source>
        <dbReference type="Proteomes" id="UP000054995"/>
    </source>
</evidence>
<dbReference type="AlphaFoldDB" id="A0A0V1FIB3"/>
<keyword evidence="2" id="KW-1185">Reference proteome</keyword>
<dbReference type="EMBL" id="JYDT01000086">
    <property type="protein sequence ID" value="KRY85621.1"/>
    <property type="molecule type" value="Genomic_DNA"/>
</dbReference>
<reference evidence="1 2" key="1">
    <citation type="submission" date="2015-01" db="EMBL/GenBank/DDBJ databases">
        <title>Evolution of Trichinella species and genotypes.</title>
        <authorList>
            <person name="Korhonen P.K."/>
            <person name="Edoardo P."/>
            <person name="Giuseppe L.R."/>
            <person name="Gasser R.B."/>
        </authorList>
    </citation>
    <scope>NUCLEOTIDE SEQUENCE [LARGE SCALE GENOMIC DNA]</scope>
    <source>
        <strain evidence="1">ISS470</strain>
    </source>
</reference>
<comment type="caution">
    <text evidence="1">The sequence shown here is derived from an EMBL/GenBank/DDBJ whole genome shotgun (WGS) entry which is preliminary data.</text>
</comment>
<proteinExistence type="predicted"/>